<gene>
    <name evidence="4" type="ORF">OJ997_33525</name>
</gene>
<feature type="chain" id="PRO_5040973231" evidence="2">
    <location>
        <begin position="29"/>
        <end position="944"/>
    </location>
</feature>
<dbReference type="PROSITE" id="PS52035">
    <property type="entry name" value="PEPTIDASE_M14"/>
    <property type="match status" value="1"/>
</dbReference>
<organism evidence="4 5">
    <name type="scientific">Solirubrobacter phytolaccae</name>
    <dbReference type="NCBI Taxonomy" id="1404360"/>
    <lineage>
        <taxon>Bacteria</taxon>
        <taxon>Bacillati</taxon>
        <taxon>Actinomycetota</taxon>
        <taxon>Thermoleophilia</taxon>
        <taxon>Solirubrobacterales</taxon>
        <taxon>Solirubrobacteraceae</taxon>
        <taxon>Solirubrobacter</taxon>
    </lineage>
</organism>
<evidence type="ECO:0000256" key="2">
    <source>
        <dbReference type="SAM" id="SignalP"/>
    </source>
</evidence>
<dbReference type="GO" id="GO:0004181">
    <property type="term" value="F:metallocarboxypeptidase activity"/>
    <property type="evidence" value="ECO:0007669"/>
    <property type="project" value="InterPro"/>
</dbReference>
<dbReference type="GO" id="GO:0006508">
    <property type="term" value="P:proteolysis"/>
    <property type="evidence" value="ECO:0007669"/>
    <property type="project" value="InterPro"/>
</dbReference>
<dbReference type="InterPro" id="IPR000834">
    <property type="entry name" value="Peptidase_M14"/>
</dbReference>
<protein>
    <submittedName>
        <fullName evidence="4">M14 family zinc carboxypeptidase</fullName>
    </submittedName>
</protein>
<feature type="signal peptide" evidence="2">
    <location>
        <begin position="1"/>
        <end position="28"/>
    </location>
</feature>
<proteinExistence type="inferred from homology"/>
<sequence>MSTRLGKAVAAVFTAAIVAVPVASTAQASVFDTPQRIFAPAAGYPQQNVLPVWPDNPNDQSIPIGVIPYDEIAPKLNALQAASNRVSARVAGKSSSGYDLYAVTLTWPETPAESAQQEAWKNKIEDDPVAARTDGALLAGYKTPLFANGNIHGNEWEGTDAILKVLEEWATTEDPTVINYLKRNRLVFNVTSNPDGRVLGTRPNAAGYDLNRDMTIQSQPESRLIRDITIESKPIISLDLHGYVAPTLMHPSTPPHNVNNEYDLYIKHGLPNALNMEAGIKLLGYPETNPGARIPFRDDEPGVWDDFPPIYVPSFSMLQSSIPYTIEAPANPRGNLAPAEKLRRSTINTAVHVVAIKTSLKYIEDNRNQVIFDQAEVYRRGWEGEPLRDIPDGYVPGWGPEDKYGTTFPRSYVIPAGAAQRSAPAAKRLVDLLVNSGGRVTQAKAPFTAGGKNYAAGTYILDMHQPKRGLVNSLLEPGIDLTDRVDDLYAGPGGWSQALTWGANVDTLWNELPAVTTERVYGGTITSSVPAARTDLVLDPQDAEDVLAINALLAQGVKVTRLADGSVLAPASARAAVLTEAQSRGLTVKSAPASWSGSTLADKVVVAYNGGSEVRDVLQALGFEAKPITATTVTATLTPDVDVLVVGATLNPATLNAANKPAYDAFIARGGGVVGVGTAGSAHTTNAGLLTATGTSGASLASGVVSLVNNGGPVTNGAASTAWIFPPVWYSNLGSNAVVEQSYAAEPLVSGWWPKTGNSGRAGAAGKAAVVRGVSTGGNGVALIGTSVVTRLHAKGIQNVLGRAIYFAAAPTTNASSTSTDGTVGGSVPATLSLTLGTPASFGAFAPGVAKEYTATTEATVISTAGDAALSVTDPSPTNTGYLVNGAFKLAQPLQGLGVVKTWTGPTSNEKVPVTFKQVIGDKDPLRTGSYSKTLTFTLSTTNP</sequence>
<keyword evidence="4" id="KW-0378">Hydrolase</keyword>
<dbReference type="Pfam" id="PF00246">
    <property type="entry name" value="Peptidase_M14"/>
    <property type="match status" value="1"/>
</dbReference>
<name>A0A9X3NH40_9ACTN</name>
<dbReference type="RefSeq" id="WP_270029771.1">
    <property type="nucleotide sequence ID" value="NZ_JAPDDP010000105.1"/>
</dbReference>
<evidence type="ECO:0000256" key="1">
    <source>
        <dbReference type="PROSITE-ProRule" id="PRU01379"/>
    </source>
</evidence>
<keyword evidence="4" id="KW-0121">Carboxypeptidase</keyword>
<dbReference type="SUPFAM" id="SSF53187">
    <property type="entry name" value="Zn-dependent exopeptidases"/>
    <property type="match status" value="1"/>
</dbReference>
<reference evidence="4" key="1">
    <citation type="submission" date="2022-10" db="EMBL/GenBank/DDBJ databases">
        <title>The WGS of Solirubrobacter phytolaccae KCTC 29190.</title>
        <authorList>
            <person name="Jiang Z."/>
        </authorList>
    </citation>
    <scope>NUCLEOTIDE SEQUENCE</scope>
    <source>
        <strain evidence="4">KCTC 29190</strain>
    </source>
</reference>
<keyword evidence="4" id="KW-0645">Protease</keyword>
<dbReference type="GO" id="GO:0008270">
    <property type="term" value="F:zinc ion binding"/>
    <property type="evidence" value="ECO:0007669"/>
    <property type="project" value="InterPro"/>
</dbReference>
<keyword evidence="5" id="KW-1185">Reference proteome</keyword>
<comment type="caution">
    <text evidence="4">The sequence shown here is derived from an EMBL/GenBank/DDBJ whole genome shotgun (WGS) entry which is preliminary data.</text>
</comment>
<evidence type="ECO:0000259" key="3">
    <source>
        <dbReference type="PROSITE" id="PS52035"/>
    </source>
</evidence>
<dbReference type="Proteomes" id="UP001147653">
    <property type="component" value="Unassembled WGS sequence"/>
</dbReference>
<evidence type="ECO:0000313" key="4">
    <source>
        <dbReference type="EMBL" id="MDA0185274.1"/>
    </source>
</evidence>
<feature type="domain" description="Peptidase M14" evidence="3">
    <location>
        <begin position="65"/>
        <end position="360"/>
    </location>
</feature>
<dbReference type="SMART" id="SM00631">
    <property type="entry name" value="Zn_pept"/>
    <property type="match status" value="1"/>
</dbReference>
<evidence type="ECO:0000313" key="5">
    <source>
        <dbReference type="Proteomes" id="UP001147653"/>
    </source>
</evidence>
<comment type="similarity">
    <text evidence="1">Belongs to the peptidase M14 family.</text>
</comment>
<dbReference type="AlphaFoldDB" id="A0A9X3NH40"/>
<accession>A0A9X3NH40</accession>
<keyword evidence="2" id="KW-0732">Signal</keyword>
<comment type="caution">
    <text evidence="1">Lacks conserved residue(s) required for the propagation of feature annotation.</text>
</comment>
<dbReference type="Gene3D" id="3.40.630.10">
    <property type="entry name" value="Zn peptidases"/>
    <property type="match status" value="1"/>
</dbReference>
<dbReference type="EMBL" id="JAPDDP010000105">
    <property type="protein sequence ID" value="MDA0185274.1"/>
    <property type="molecule type" value="Genomic_DNA"/>
</dbReference>